<proteinExistence type="predicted"/>
<sequence>MHDKNHISFSDSDYSVIDKAEMKLCQAPSALALPGIDMITRREAERLCARDFLENHAFFNDIQYHNHLIHHVLANFSMGASAKRLQEVFDLNNPGQRPAIGQCEDTTVTSDNFDRYLSQEKHYADYIVFFRGELEAAGDNWKDVAVGYFFDPQVLPLSMSGLSHPLIQLGYGLEFESQTITTMALAQTCVHKVQFGRAFSPETISEICDSKDIDANGGKGLSMWQIVNDMSDDPLIDKLSYTCAPQSTENFDVAQQIGVKYIKLWSVEATESSVRAKYGELLSVVALVYGSMTRPGYQMILEFSIMHMLTPLYFLPIIFDVLSVDQRVILLRSFALGFLAMFATKGCPRLYVPVELASADTHRNFGDDEPQGLNEANPWLSIFEKAIGNREVHVPKVVRALWRGSLNSAFASQTVAESEYKLPPPVNWAYLAKCTVDNIGISTHKYSENDAEEDARYWDRGMIAFDEFWDQFGVKI</sequence>
<evidence type="ECO:0000313" key="2">
    <source>
        <dbReference type="Proteomes" id="UP001150581"/>
    </source>
</evidence>
<organism evidence="1 2">
    <name type="scientific">Kickxella alabastrina</name>
    <dbReference type="NCBI Taxonomy" id="61397"/>
    <lineage>
        <taxon>Eukaryota</taxon>
        <taxon>Fungi</taxon>
        <taxon>Fungi incertae sedis</taxon>
        <taxon>Zoopagomycota</taxon>
        <taxon>Kickxellomycotina</taxon>
        <taxon>Kickxellomycetes</taxon>
        <taxon>Kickxellales</taxon>
        <taxon>Kickxellaceae</taxon>
        <taxon>Kickxella</taxon>
    </lineage>
</organism>
<dbReference type="Proteomes" id="UP001150581">
    <property type="component" value="Unassembled WGS sequence"/>
</dbReference>
<reference evidence="1" key="1">
    <citation type="submission" date="2022-07" db="EMBL/GenBank/DDBJ databases">
        <title>Phylogenomic reconstructions and comparative analyses of Kickxellomycotina fungi.</title>
        <authorList>
            <person name="Reynolds N.K."/>
            <person name="Stajich J.E."/>
            <person name="Barry K."/>
            <person name="Grigoriev I.V."/>
            <person name="Crous P."/>
            <person name="Smith M.E."/>
        </authorList>
    </citation>
    <scope>NUCLEOTIDE SEQUENCE</scope>
    <source>
        <strain evidence="1">Benny 63K</strain>
    </source>
</reference>
<accession>A0ACC1I2X1</accession>
<keyword evidence="2" id="KW-1185">Reference proteome</keyword>
<gene>
    <name evidence="1" type="ORF">LPJ66_010884</name>
</gene>
<dbReference type="EMBL" id="JANBPG010003038">
    <property type="protein sequence ID" value="KAJ1883878.1"/>
    <property type="molecule type" value="Genomic_DNA"/>
</dbReference>
<protein>
    <submittedName>
        <fullName evidence="1">Uncharacterized protein</fullName>
    </submittedName>
</protein>
<name>A0ACC1I2X1_9FUNG</name>
<evidence type="ECO:0000313" key="1">
    <source>
        <dbReference type="EMBL" id="KAJ1883878.1"/>
    </source>
</evidence>
<comment type="caution">
    <text evidence="1">The sequence shown here is derived from an EMBL/GenBank/DDBJ whole genome shotgun (WGS) entry which is preliminary data.</text>
</comment>